<dbReference type="GO" id="GO:0016020">
    <property type="term" value="C:membrane"/>
    <property type="evidence" value="ECO:0007669"/>
    <property type="project" value="UniProtKB-SubCell"/>
</dbReference>
<evidence type="ECO:0000256" key="3">
    <source>
        <dbReference type="ARBA" id="ARBA00022989"/>
    </source>
</evidence>
<proteinExistence type="predicted"/>
<feature type="transmembrane region" description="Helical" evidence="5">
    <location>
        <begin position="241"/>
        <end position="258"/>
    </location>
</feature>
<keyword evidence="7" id="KW-1185">Reference proteome</keyword>
<protein>
    <submittedName>
        <fullName evidence="8">TRC8-like N-terminal domain-containing protein</fullName>
    </submittedName>
</protein>
<comment type="subcellular location">
    <subcellularLocation>
        <location evidence="1">Membrane</location>
        <topology evidence="1">Multi-pass membrane protein</topology>
    </subcellularLocation>
</comment>
<feature type="transmembrane region" description="Helical" evidence="5">
    <location>
        <begin position="20"/>
        <end position="47"/>
    </location>
</feature>
<evidence type="ECO:0000256" key="2">
    <source>
        <dbReference type="ARBA" id="ARBA00022692"/>
    </source>
</evidence>
<evidence type="ECO:0000313" key="8">
    <source>
        <dbReference type="WBParaSite" id="nRc.2.0.1.t25456-RA"/>
    </source>
</evidence>
<sequence length="372" mass="43338">MLKTFEKFQAMPSIRPLNAFRMVICFRVLILFALDLILNGSFMYWIIALNESSPRIVYPPNSLNETVSQQPIFAATSLSFNVWDTLTLSERENIYAIWSSLGWPSYFKFAFIYTASIAMCIFFLFGRFNDIRAFISLFFPTVLLVWSSQLNTLCQTVAIGNTIFNENYKSLNFFAKIIFLLAMILYGWKASKIYSKRRLSSFDTANFAQFWRMLIRVTFFIPIWSLLNISILERTIFRTRYLYLLTFCVEMTYICKIFRVSSLSVRQRTLQIYNDILNDGLQEYLTNFWHRLKIPLLFRIFFLVKLTFLVSIFATKVYTAKNTSVVGSVLDENVLSGGTISPTIFRLSTDFCRYLIVRSCETFVSLCAATTL</sequence>
<feature type="transmembrane region" description="Helical" evidence="5">
    <location>
        <begin position="296"/>
        <end position="314"/>
    </location>
</feature>
<dbReference type="WBParaSite" id="nRc.2.0.1.t25456-RA">
    <property type="protein sequence ID" value="nRc.2.0.1.t25456-RA"/>
    <property type="gene ID" value="nRc.2.0.1.g25456"/>
</dbReference>
<reference evidence="8" key="1">
    <citation type="submission" date="2022-11" db="UniProtKB">
        <authorList>
            <consortium name="WormBaseParasite"/>
        </authorList>
    </citation>
    <scope>IDENTIFICATION</scope>
</reference>
<accession>A0A915JH63</accession>
<name>A0A915JH63_ROMCU</name>
<evidence type="ECO:0000256" key="4">
    <source>
        <dbReference type="ARBA" id="ARBA00023136"/>
    </source>
</evidence>
<feature type="domain" description="TRC8-like N-terminal" evidence="6">
    <location>
        <begin position="24"/>
        <end position="370"/>
    </location>
</feature>
<feature type="transmembrane region" description="Helical" evidence="5">
    <location>
        <begin position="170"/>
        <end position="188"/>
    </location>
</feature>
<feature type="transmembrane region" description="Helical" evidence="5">
    <location>
        <begin position="209"/>
        <end position="229"/>
    </location>
</feature>
<feature type="transmembrane region" description="Helical" evidence="5">
    <location>
        <begin position="106"/>
        <end position="126"/>
    </location>
</feature>
<evidence type="ECO:0000313" key="7">
    <source>
        <dbReference type="Proteomes" id="UP000887565"/>
    </source>
</evidence>
<evidence type="ECO:0000256" key="5">
    <source>
        <dbReference type="SAM" id="Phobius"/>
    </source>
</evidence>
<keyword evidence="3 5" id="KW-1133">Transmembrane helix</keyword>
<keyword evidence="2 5" id="KW-0812">Transmembrane</keyword>
<feature type="transmembrane region" description="Helical" evidence="5">
    <location>
        <begin position="133"/>
        <end position="150"/>
    </location>
</feature>
<dbReference type="InterPro" id="IPR025754">
    <property type="entry name" value="TRC8_N_dom"/>
</dbReference>
<dbReference type="Pfam" id="PF13705">
    <property type="entry name" value="TRC8_N"/>
    <property type="match status" value="1"/>
</dbReference>
<evidence type="ECO:0000256" key="1">
    <source>
        <dbReference type="ARBA" id="ARBA00004141"/>
    </source>
</evidence>
<dbReference type="AlphaFoldDB" id="A0A915JH63"/>
<keyword evidence="4 5" id="KW-0472">Membrane</keyword>
<organism evidence="7 8">
    <name type="scientific">Romanomermis culicivorax</name>
    <name type="common">Nematode worm</name>
    <dbReference type="NCBI Taxonomy" id="13658"/>
    <lineage>
        <taxon>Eukaryota</taxon>
        <taxon>Metazoa</taxon>
        <taxon>Ecdysozoa</taxon>
        <taxon>Nematoda</taxon>
        <taxon>Enoplea</taxon>
        <taxon>Dorylaimia</taxon>
        <taxon>Mermithida</taxon>
        <taxon>Mermithoidea</taxon>
        <taxon>Mermithidae</taxon>
        <taxon>Romanomermis</taxon>
    </lineage>
</organism>
<evidence type="ECO:0000259" key="6">
    <source>
        <dbReference type="Pfam" id="PF13705"/>
    </source>
</evidence>
<dbReference type="Proteomes" id="UP000887565">
    <property type="component" value="Unplaced"/>
</dbReference>